<dbReference type="PANTHER" id="PTHR10889:SF1">
    <property type="entry name" value="DEOXYRIBOSE-PHOSPHATE ALDOLASE"/>
    <property type="match status" value="1"/>
</dbReference>
<dbReference type="PANTHER" id="PTHR10889">
    <property type="entry name" value="DEOXYRIBOSE-PHOSPHATE ALDOLASE"/>
    <property type="match status" value="1"/>
</dbReference>
<name>A0A6L5YFK1_9BACT</name>
<dbReference type="HAMAP" id="MF_00114">
    <property type="entry name" value="DeoC_type1"/>
    <property type="match status" value="1"/>
</dbReference>
<dbReference type="GO" id="GO:0004139">
    <property type="term" value="F:deoxyribose-phosphate aldolase activity"/>
    <property type="evidence" value="ECO:0007669"/>
    <property type="project" value="UniProtKB-UniRule"/>
</dbReference>
<dbReference type="EC" id="4.1.2.4" evidence="7"/>
<dbReference type="GO" id="GO:0005737">
    <property type="term" value="C:cytoplasm"/>
    <property type="evidence" value="ECO:0007669"/>
    <property type="project" value="UniProtKB-SubCell"/>
</dbReference>
<proteinExistence type="inferred from homology"/>
<evidence type="ECO:0000313" key="9">
    <source>
        <dbReference type="Proteomes" id="UP000473699"/>
    </source>
</evidence>
<dbReference type="Gene3D" id="3.20.20.70">
    <property type="entry name" value="Aldolase class I"/>
    <property type="match status" value="1"/>
</dbReference>
<dbReference type="InterPro" id="IPR002915">
    <property type="entry name" value="DeoC/FbaB/LacD_aldolase"/>
</dbReference>
<dbReference type="SMART" id="SM01133">
    <property type="entry name" value="DeoC"/>
    <property type="match status" value="1"/>
</dbReference>
<comment type="subcellular location">
    <subcellularLocation>
        <location evidence="7">Cytoplasm</location>
    </subcellularLocation>
</comment>
<feature type="active site" description="Proton donor/acceptor" evidence="7">
    <location>
        <position position="90"/>
    </location>
</feature>
<keyword evidence="9" id="KW-1185">Reference proteome</keyword>
<dbReference type="CDD" id="cd00959">
    <property type="entry name" value="DeoC"/>
    <property type="match status" value="1"/>
</dbReference>
<dbReference type="UniPathway" id="UPA00002">
    <property type="reaction ID" value="UER00468"/>
</dbReference>
<keyword evidence="4 7" id="KW-0704">Schiff base</keyword>
<dbReference type="SUPFAM" id="SSF51569">
    <property type="entry name" value="Aldolase"/>
    <property type="match status" value="1"/>
</dbReference>
<keyword evidence="2 7" id="KW-0963">Cytoplasm</keyword>
<evidence type="ECO:0000256" key="1">
    <source>
        <dbReference type="ARBA" id="ARBA00010936"/>
    </source>
</evidence>
<dbReference type="GO" id="GO:0009264">
    <property type="term" value="P:deoxyribonucleotide catabolic process"/>
    <property type="evidence" value="ECO:0007669"/>
    <property type="project" value="UniProtKB-UniRule"/>
</dbReference>
<dbReference type="AlphaFoldDB" id="A0A6L5YFK1"/>
<evidence type="ECO:0000256" key="5">
    <source>
        <dbReference type="ARBA" id="ARBA00048791"/>
    </source>
</evidence>
<dbReference type="GO" id="GO:0006018">
    <property type="term" value="P:2-deoxyribose 1-phosphate catabolic process"/>
    <property type="evidence" value="ECO:0007669"/>
    <property type="project" value="UniProtKB-UniRule"/>
</dbReference>
<dbReference type="InterPro" id="IPR028581">
    <property type="entry name" value="DeoC_typeI"/>
</dbReference>
<accession>A0A6L5YFK1</accession>
<dbReference type="FunFam" id="3.20.20.70:FF:000044">
    <property type="entry name" value="Deoxyribose-phosphate aldolase"/>
    <property type="match status" value="1"/>
</dbReference>
<dbReference type="NCBIfam" id="TIGR00126">
    <property type="entry name" value="deoC"/>
    <property type="match status" value="1"/>
</dbReference>
<evidence type="ECO:0000256" key="2">
    <source>
        <dbReference type="ARBA" id="ARBA00022490"/>
    </source>
</evidence>
<comment type="function">
    <text evidence="6 7">Catalyzes a reversible aldol reaction between acetaldehyde and D-glyceraldehyde 3-phosphate to generate 2-deoxy-D-ribose 5-phosphate.</text>
</comment>
<gene>
    <name evidence="7 8" type="primary">deoC</name>
    <name evidence="8" type="ORF">FYJ74_10200</name>
</gene>
<evidence type="ECO:0000256" key="4">
    <source>
        <dbReference type="ARBA" id="ARBA00023270"/>
    </source>
</evidence>
<dbReference type="RefSeq" id="WP_154529478.1">
    <property type="nucleotide sequence ID" value="NZ_VUNH01000011.1"/>
</dbReference>
<dbReference type="PIRSF" id="PIRSF001357">
    <property type="entry name" value="DeoC"/>
    <property type="match status" value="1"/>
</dbReference>
<dbReference type="Proteomes" id="UP000473699">
    <property type="component" value="Unassembled WGS sequence"/>
</dbReference>
<feature type="active site" description="Schiff-base intermediate with acetaldehyde" evidence="7">
    <location>
        <position position="152"/>
    </location>
</feature>
<dbReference type="EMBL" id="VUNH01000011">
    <property type="protein sequence ID" value="MST56402.1"/>
    <property type="molecule type" value="Genomic_DNA"/>
</dbReference>
<sequence length="214" mass="22141">MNDLASYIDHTLLKPDATESQIRALCAEARRWRFASVCVNPRWTATAAAELRGSDVKVCTVIGFPLGASVSAVKEFEARQAVADGADELDMVVSVGDLKAGGDEYVRSDIAAVVRGALGRAVKVIIEACLLTDEEKARACRLAAAAGADFVKTSTGFSKGGATARDVALMRAAAGPDVGVKAAGGIRTRKEAEEMIAAGATRIGASAGVAICRE</sequence>
<organism evidence="8 9">
    <name type="scientific">Pyramidobacter porci</name>
    <dbReference type="NCBI Taxonomy" id="2605789"/>
    <lineage>
        <taxon>Bacteria</taxon>
        <taxon>Thermotogati</taxon>
        <taxon>Synergistota</taxon>
        <taxon>Synergistia</taxon>
        <taxon>Synergistales</taxon>
        <taxon>Dethiosulfovibrionaceae</taxon>
        <taxon>Pyramidobacter</taxon>
    </lineage>
</organism>
<dbReference type="InterPro" id="IPR011343">
    <property type="entry name" value="DeoC"/>
</dbReference>
<evidence type="ECO:0000313" key="8">
    <source>
        <dbReference type="EMBL" id="MST56402.1"/>
    </source>
</evidence>
<comment type="pathway">
    <text evidence="7">Carbohydrate degradation; 2-deoxy-D-ribose 1-phosphate degradation; D-glyceraldehyde 3-phosphate and acetaldehyde from 2-deoxy-alpha-D-ribose 1-phosphate: step 2/2.</text>
</comment>
<evidence type="ECO:0000256" key="3">
    <source>
        <dbReference type="ARBA" id="ARBA00023239"/>
    </source>
</evidence>
<comment type="similarity">
    <text evidence="1 7">Belongs to the DeoC/FbaB aldolase family. DeoC type 1 subfamily.</text>
</comment>
<keyword evidence="3 7" id="KW-0456">Lyase</keyword>
<protein>
    <recommendedName>
        <fullName evidence="7">Deoxyribose-phosphate aldolase</fullName>
        <shortName evidence="7">DERA</shortName>
        <ecNumber evidence="7">4.1.2.4</ecNumber>
    </recommendedName>
    <alternativeName>
        <fullName evidence="7">2-deoxy-D-ribose 5-phosphate aldolase</fullName>
    </alternativeName>
    <alternativeName>
        <fullName evidence="7">Phosphodeoxyriboaldolase</fullName>
        <shortName evidence="7">Deoxyriboaldolase</shortName>
    </alternativeName>
</protein>
<reference evidence="8 9" key="1">
    <citation type="submission" date="2019-08" db="EMBL/GenBank/DDBJ databases">
        <title>In-depth cultivation of the pig gut microbiome towards novel bacterial diversity and tailored functional studies.</title>
        <authorList>
            <person name="Wylensek D."/>
            <person name="Hitch T.C.A."/>
            <person name="Clavel T."/>
        </authorList>
    </citation>
    <scope>NUCLEOTIDE SEQUENCE [LARGE SCALE GENOMIC DNA]</scope>
    <source>
        <strain evidence="8 9">SM-530-WT-4B</strain>
    </source>
</reference>
<comment type="catalytic activity">
    <reaction evidence="5 7">
        <text>2-deoxy-D-ribose 5-phosphate = D-glyceraldehyde 3-phosphate + acetaldehyde</text>
        <dbReference type="Rhea" id="RHEA:12821"/>
        <dbReference type="ChEBI" id="CHEBI:15343"/>
        <dbReference type="ChEBI" id="CHEBI:59776"/>
        <dbReference type="ChEBI" id="CHEBI:62877"/>
        <dbReference type="EC" id="4.1.2.4"/>
    </reaction>
</comment>
<evidence type="ECO:0000256" key="6">
    <source>
        <dbReference type="ARBA" id="ARBA00056337"/>
    </source>
</evidence>
<dbReference type="GO" id="GO:0016052">
    <property type="term" value="P:carbohydrate catabolic process"/>
    <property type="evidence" value="ECO:0007669"/>
    <property type="project" value="TreeGrafter"/>
</dbReference>
<evidence type="ECO:0000256" key="7">
    <source>
        <dbReference type="HAMAP-Rule" id="MF_00114"/>
    </source>
</evidence>
<dbReference type="Pfam" id="PF01791">
    <property type="entry name" value="DeoC"/>
    <property type="match status" value="1"/>
</dbReference>
<dbReference type="InterPro" id="IPR013785">
    <property type="entry name" value="Aldolase_TIM"/>
</dbReference>
<comment type="caution">
    <text evidence="8">The sequence shown here is derived from an EMBL/GenBank/DDBJ whole genome shotgun (WGS) entry which is preliminary data.</text>
</comment>
<feature type="active site" description="Proton donor/acceptor" evidence="7">
    <location>
        <position position="181"/>
    </location>
</feature>